<feature type="compositionally biased region" description="Basic and acidic residues" evidence="1">
    <location>
        <begin position="699"/>
        <end position="716"/>
    </location>
</feature>
<dbReference type="Pfam" id="PF15236">
    <property type="entry name" value="CCDC66"/>
    <property type="match status" value="1"/>
</dbReference>
<evidence type="ECO:0000313" key="5">
    <source>
        <dbReference type="Proteomes" id="UP000014760"/>
    </source>
</evidence>
<protein>
    <recommendedName>
        <fullName evidence="2">CCDC66 domain-containing protein</fullName>
    </recommendedName>
</protein>
<dbReference type="GO" id="GO:0060271">
    <property type="term" value="P:cilium assembly"/>
    <property type="evidence" value="ECO:0007669"/>
    <property type="project" value="TreeGrafter"/>
</dbReference>
<feature type="compositionally biased region" description="Basic and acidic residues" evidence="1">
    <location>
        <begin position="411"/>
        <end position="438"/>
    </location>
</feature>
<dbReference type="AlphaFoldDB" id="R7TN75"/>
<feature type="compositionally biased region" description="Polar residues" evidence="1">
    <location>
        <begin position="469"/>
        <end position="479"/>
    </location>
</feature>
<feature type="compositionally biased region" description="Basic and acidic residues" evidence="1">
    <location>
        <begin position="146"/>
        <end position="163"/>
    </location>
</feature>
<accession>R7TN75</accession>
<feature type="compositionally biased region" description="Pro residues" evidence="1">
    <location>
        <begin position="352"/>
        <end position="367"/>
    </location>
</feature>
<feature type="compositionally biased region" description="Basic and acidic residues" evidence="1">
    <location>
        <begin position="776"/>
        <end position="788"/>
    </location>
</feature>
<evidence type="ECO:0000313" key="4">
    <source>
        <dbReference type="EnsemblMetazoa" id="CapteP217825"/>
    </source>
</evidence>
<reference evidence="5" key="1">
    <citation type="submission" date="2012-12" db="EMBL/GenBank/DDBJ databases">
        <authorList>
            <person name="Hellsten U."/>
            <person name="Grimwood J."/>
            <person name="Chapman J.A."/>
            <person name="Shapiro H."/>
            <person name="Aerts A."/>
            <person name="Otillar R.P."/>
            <person name="Terry A.Y."/>
            <person name="Boore J.L."/>
            <person name="Simakov O."/>
            <person name="Marletaz F."/>
            <person name="Cho S.-J."/>
            <person name="Edsinger-Gonzales E."/>
            <person name="Havlak P."/>
            <person name="Kuo D.-H."/>
            <person name="Larsson T."/>
            <person name="Lv J."/>
            <person name="Arendt D."/>
            <person name="Savage R."/>
            <person name="Osoegawa K."/>
            <person name="de Jong P."/>
            <person name="Lindberg D.R."/>
            <person name="Seaver E.C."/>
            <person name="Weisblat D.A."/>
            <person name="Putnam N.H."/>
            <person name="Grigoriev I.V."/>
            <person name="Rokhsar D.S."/>
        </authorList>
    </citation>
    <scope>NUCLEOTIDE SEQUENCE</scope>
    <source>
        <strain evidence="5">I ESC-2004</strain>
    </source>
</reference>
<proteinExistence type="predicted"/>
<feature type="compositionally biased region" description="Basic and acidic residues" evidence="1">
    <location>
        <begin position="188"/>
        <end position="199"/>
    </location>
</feature>
<evidence type="ECO:0000259" key="2">
    <source>
        <dbReference type="Pfam" id="PF15236"/>
    </source>
</evidence>
<reference evidence="4" key="3">
    <citation type="submission" date="2015-06" db="UniProtKB">
        <authorList>
            <consortium name="EnsemblMetazoa"/>
        </authorList>
    </citation>
    <scope>IDENTIFICATION</scope>
</reference>
<dbReference type="EMBL" id="KB309260">
    <property type="protein sequence ID" value="ELT94987.1"/>
    <property type="molecule type" value="Genomic_DNA"/>
</dbReference>
<reference evidence="3 5" key="2">
    <citation type="journal article" date="2013" name="Nature">
        <title>Insights into bilaterian evolution from three spiralian genomes.</title>
        <authorList>
            <person name="Simakov O."/>
            <person name="Marletaz F."/>
            <person name="Cho S.J."/>
            <person name="Edsinger-Gonzales E."/>
            <person name="Havlak P."/>
            <person name="Hellsten U."/>
            <person name="Kuo D.H."/>
            <person name="Larsson T."/>
            <person name="Lv J."/>
            <person name="Arendt D."/>
            <person name="Savage R."/>
            <person name="Osoegawa K."/>
            <person name="de Jong P."/>
            <person name="Grimwood J."/>
            <person name="Chapman J.A."/>
            <person name="Shapiro H."/>
            <person name="Aerts A."/>
            <person name="Otillar R.P."/>
            <person name="Terry A.Y."/>
            <person name="Boore J.L."/>
            <person name="Grigoriev I.V."/>
            <person name="Lindberg D.R."/>
            <person name="Seaver E.C."/>
            <person name="Weisblat D.A."/>
            <person name="Putnam N.H."/>
            <person name="Rokhsar D.S."/>
        </authorList>
    </citation>
    <scope>NUCLEOTIDE SEQUENCE</scope>
    <source>
        <strain evidence="3 5">I ESC-2004</strain>
    </source>
</reference>
<dbReference type="InterPro" id="IPR040467">
    <property type="entry name" value="CCDC66_dom"/>
</dbReference>
<evidence type="ECO:0000313" key="3">
    <source>
        <dbReference type="EMBL" id="ELT94987.1"/>
    </source>
</evidence>
<dbReference type="EnsemblMetazoa" id="CapteT217825">
    <property type="protein sequence ID" value="CapteP217825"/>
    <property type="gene ID" value="CapteG217825"/>
</dbReference>
<sequence length="970" mass="110617">MSDSPLIVPATCPRHSYANSYATSAALTYSTSSTTFATSSVGGKPLIFWDQQAQNAKNAKKKFGYKSKELQHPLRSRNMPEPQAPPPQRGRRKPANQKKANPVSNGNGRTTSKKPESAVDPNSVTLTQKEFDTILETIGHLAIETENLKSPRQGEELHEDPKPKTTNSRGDAQEETIFNLASQPNKPDTSHDIPPKALEKPPIAPQNRHNERRNEPEKQTPKPEPAPNFLSKAERKRLQWEKERAQQSEEWNPWGRPGCGAPVKDREGNTLTDYSIRQDRNEILSEPFEDGGKLSINQKSVLLQEEMQKLGITPSPRQPKTPVANPSTSAFEYSKDDPLLPHQRAALQAREPQPPPAVASQRQPPPSTQRQKSEEPAAIRSSFVVGNGTPDDDRFVSAKERKRLLWLQELEQQREEDRQRKAKEKSYGRQDEETHWADKFSNYQPKGLPAQDSIAPPPPNDTAARISSAPVQTMDSTSNKLEDATYLRGQNTRIDPVTLRELEDKRKKEQQHQDFIRQQIEEKARLKREERERRVREELEEEKQLQKERTHGLTHREDAKQKEKDEAERKRALEEAIERAQEAAEMDKHQKRLLKLQQGGHDVSNFETKTPRNMLPAQFNTGTIVEPSHVPGLDSSPRDVETRNQGCYTENRVLTPTDQRTARKEFGVQTESDITLGNREETDIEYQGPFSKKVRIKSGPKDGRPKKPVKINERPKWGYQNAAKKKAVKQSARDPHYEQKKQRAEIMKQERQQAMLKMQQEQRRTVTRETAASRSRSHEPKSPMIPKHQDYDQYARQNLKDTSHKSQTPPPSVPTKHRSPSPPVPTIKHMIRECDDQYKQTSSRVGGSKYADMDPTYNNSDFIPFVRTTDLLDPSKADESVPVSREQSAVQRGRKVYQQELNPAKYGKKMANIKDKNESYTKDPILQPNLVTEHPTSRQGQILQQLSSLRRGLMLKQRELEMNDGALGLA</sequence>
<evidence type="ECO:0000256" key="1">
    <source>
        <dbReference type="SAM" id="MobiDB-lite"/>
    </source>
</evidence>
<organism evidence="3">
    <name type="scientific">Capitella teleta</name>
    <name type="common">Polychaete worm</name>
    <dbReference type="NCBI Taxonomy" id="283909"/>
    <lineage>
        <taxon>Eukaryota</taxon>
        <taxon>Metazoa</taxon>
        <taxon>Spiralia</taxon>
        <taxon>Lophotrochozoa</taxon>
        <taxon>Annelida</taxon>
        <taxon>Polychaeta</taxon>
        <taxon>Sedentaria</taxon>
        <taxon>Scolecida</taxon>
        <taxon>Capitellidae</taxon>
        <taxon>Capitella</taxon>
    </lineage>
</organism>
<feature type="compositionally biased region" description="Polar residues" evidence="1">
    <location>
        <begin position="98"/>
        <end position="110"/>
    </location>
</feature>
<dbReference type="Proteomes" id="UP000014760">
    <property type="component" value="Unassembled WGS sequence"/>
</dbReference>
<dbReference type="HOGENOM" id="CLU_010332_0_0_1"/>
<feature type="region of interest" description="Disordered" evidence="1">
    <location>
        <begin position="58"/>
        <end position="125"/>
    </location>
</feature>
<dbReference type="OMA" id="MKSNLVC"/>
<feature type="region of interest" description="Disordered" evidence="1">
    <location>
        <begin position="800"/>
        <end position="826"/>
    </location>
</feature>
<dbReference type="InterPro" id="IPR039183">
    <property type="entry name" value="CCD66"/>
</dbReference>
<feature type="compositionally biased region" description="Basic and acidic residues" evidence="1">
    <location>
        <begin position="498"/>
        <end position="588"/>
    </location>
</feature>
<keyword evidence="5" id="KW-1185">Reference proteome</keyword>
<dbReference type="PANTHER" id="PTHR22736:SF2">
    <property type="entry name" value="COILED-COIL DOMAIN-CONTAINING PROTEIN 66"/>
    <property type="match status" value="1"/>
</dbReference>
<feature type="compositionally biased region" description="Basic and acidic residues" evidence="1">
    <location>
        <begin position="232"/>
        <end position="247"/>
    </location>
</feature>
<dbReference type="EMBL" id="AMQN01012050">
    <property type="status" value="NOT_ANNOTATED_CDS"/>
    <property type="molecule type" value="Genomic_DNA"/>
</dbReference>
<feature type="region of interest" description="Disordered" evidence="1">
    <location>
        <begin position="621"/>
        <end position="788"/>
    </location>
</feature>
<feature type="compositionally biased region" description="Basic and acidic residues" evidence="1">
    <location>
        <begin position="208"/>
        <end position="221"/>
    </location>
</feature>
<dbReference type="STRING" id="283909.R7TN75"/>
<feature type="region of interest" description="Disordered" evidence="1">
    <location>
        <begin position="410"/>
        <end position="592"/>
    </location>
</feature>
<feature type="region of interest" description="Disordered" evidence="1">
    <location>
        <begin position="145"/>
        <end position="396"/>
    </location>
</feature>
<feature type="domain" description="CCDC66" evidence="2">
    <location>
        <begin position="471"/>
        <end position="605"/>
    </location>
</feature>
<dbReference type="GO" id="GO:0008017">
    <property type="term" value="F:microtubule binding"/>
    <property type="evidence" value="ECO:0007669"/>
    <property type="project" value="TreeGrafter"/>
</dbReference>
<gene>
    <name evidence="3" type="ORF">CAPTEDRAFT_217825</name>
</gene>
<dbReference type="OrthoDB" id="10042846at2759"/>
<name>R7TN75_CAPTE</name>
<dbReference type="GO" id="GO:0005874">
    <property type="term" value="C:microtubule"/>
    <property type="evidence" value="ECO:0007669"/>
    <property type="project" value="TreeGrafter"/>
</dbReference>
<feature type="compositionally biased region" description="Polar residues" evidence="1">
    <location>
        <begin position="643"/>
        <end position="659"/>
    </location>
</feature>
<dbReference type="GO" id="GO:0005929">
    <property type="term" value="C:cilium"/>
    <property type="evidence" value="ECO:0007669"/>
    <property type="project" value="TreeGrafter"/>
</dbReference>
<feature type="compositionally biased region" description="Basic and acidic residues" evidence="1">
    <location>
        <begin position="731"/>
        <end position="751"/>
    </location>
</feature>
<dbReference type="PANTHER" id="PTHR22736">
    <property type="entry name" value="COILED-COIL DOMAIN-CONTAINING PROTEIN 66"/>
    <property type="match status" value="1"/>
</dbReference>